<reference evidence="3" key="1">
    <citation type="journal article" date="2023" name="Int. J. Mol. Sci.">
        <title>Metagenomics Revealed a New Genus 'Candidatus Thiocaldithrix dubininis' gen. nov., sp. nov. and a New Species 'Candidatus Thiothrix putei' sp. nov. in the Family Thiotrichaceae, Some Members of Which Have Traits of Both Na+- and H+-Motive Energetics.</title>
        <authorList>
            <person name="Ravin N.V."/>
            <person name="Muntyan M.S."/>
            <person name="Smolyakov D.D."/>
            <person name="Rudenko T.S."/>
            <person name="Beletsky A.V."/>
            <person name="Mardanov A.V."/>
            <person name="Grabovich M.Y."/>
        </authorList>
    </citation>
    <scope>NUCLEOTIDE SEQUENCE</scope>
    <source>
        <strain evidence="3">GKL-01</strain>
    </source>
</reference>
<keyword evidence="1" id="KW-0862">Zinc</keyword>
<keyword evidence="1" id="KW-0863">Zinc-finger</keyword>
<dbReference type="AlphaFoldDB" id="A0AA95H5T9"/>
<organism evidence="3">
    <name type="scientific">Candidatus Thiocaldithrix dubininis</name>
    <dbReference type="NCBI Taxonomy" id="3080823"/>
    <lineage>
        <taxon>Bacteria</taxon>
        <taxon>Pseudomonadati</taxon>
        <taxon>Pseudomonadota</taxon>
        <taxon>Gammaproteobacteria</taxon>
        <taxon>Thiotrichales</taxon>
        <taxon>Thiotrichaceae</taxon>
        <taxon>Candidatus Thiocaldithrix</taxon>
    </lineage>
</organism>
<evidence type="ECO:0000259" key="2">
    <source>
        <dbReference type="PROSITE" id="PS50966"/>
    </source>
</evidence>
<reference evidence="3" key="2">
    <citation type="submission" date="2023-04" db="EMBL/GenBank/DDBJ databases">
        <authorList>
            <person name="Beletskiy A.V."/>
            <person name="Mardanov A.V."/>
            <person name="Ravin N.V."/>
        </authorList>
    </citation>
    <scope>NUCLEOTIDE SEQUENCE</scope>
    <source>
        <strain evidence="3">GKL-01</strain>
    </source>
</reference>
<sequence length="608" mass="68885">MSTEPNQPSIASQTFTLRYQQPSEFHHDHVQLFSQLQRDAVQFSGKLKQPLAFREALATLFAIVGSDYRYVPKDRTAYTAFMQMRRSNQNQGLAKAYRAYFDWLLRNDPLAYLILDPVISVHPDAVVMEVFSKDEGCYASLSFDHNFFASEGHVQYGTTNIDFSPDLAQGIEQIRSFRETQLTIGQQAVGLTSQTAEALPNSEVIEKRINVPQSWLRGFLQVQSSAQLAADVFYLKPLDLYNALRYLRLHADVKGKRRGLRIELEPKQAPRLVLEPHDVVINGSAEAYQGKVAKVVRLWGRRRLQLIKRFLPYTQSIEVRLLGNGMPSFWILRGEGMTLTVAITGFTASNWSQALNFDLLLPRRADSLATLKTVTSHLQSVWVAPLNEIANHTGLEVTACRAALQQACQQGLVTYDAAHQVYRYRPLTEQPLDMSQFQFRQPAEKLAYDLLSRPNAISALTLNLIPQEGVEISATITVKEDKREYLSQLKLNEEGQVSKASCGCHQIMQHGLSQGACSHLIALRLAYAEHQAKRDVNLITQETKLFIRRHKAQEEQIQLTLDQRRLLIHREINQQAKQQQLAFNTVQAARHAYLGKIAQLETSGFIEG</sequence>
<evidence type="ECO:0000313" key="3">
    <source>
        <dbReference type="EMBL" id="WGZ90088.1"/>
    </source>
</evidence>
<gene>
    <name evidence="3" type="ORF">QJT80_11340</name>
</gene>
<dbReference type="EMBL" id="CP124755">
    <property type="protein sequence ID" value="WGZ90088.1"/>
    <property type="molecule type" value="Genomic_DNA"/>
</dbReference>
<feature type="domain" description="SWIM-type" evidence="2">
    <location>
        <begin position="485"/>
        <end position="528"/>
    </location>
</feature>
<evidence type="ECO:0000256" key="1">
    <source>
        <dbReference type="PROSITE-ProRule" id="PRU00325"/>
    </source>
</evidence>
<name>A0AA95H5T9_9GAMM</name>
<dbReference type="KEGG" id="tdu:QJT80_11340"/>
<dbReference type="PROSITE" id="PS50966">
    <property type="entry name" value="ZF_SWIM"/>
    <property type="match status" value="1"/>
</dbReference>
<dbReference type="GO" id="GO:0008270">
    <property type="term" value="F:zinc ion binding"/>
    <property type="evidence" value="ECO:0007669"/>
    <property type="project" value="UniProtKB-KW"/>
</dbReference>
<dbReference type="Proteomes" id="UP001300672">
    <property type="component" value="Chromosome"/>
</dbReference>
<keyword evidence="1" id="KW-0479">Metal-binding</keyword>
<accession>A0AA95H5T9</accession>
<proteinExistence type="predicted"/>
<dbReference type="InterPro" id="IPR007527">
    <property type="entry name" value="Znf_SWIM"/>
</dbReference>
<protein>
    <recommendedName>
        <fullName evidence="2">SWIM-type domain-containing protein</fullName>
    </recommendedName>
</protein>